<feature type="transmembrane region" description="Helical" evidence="7">
    <location>
        <begin position="128"/>
        <end position="148"/>
    </location>
</feature>
<evidence type="ECO:0000256" key="7">
    <source>
        <dbReference type="SAM" id="Phobius"/>
    </source>
</evidence>
<evidence type="ECO:0000313" key="8">
    <source>
        <dbReference type="EMBL" id="HEV09269.1"/>
    </source>
</evidence>
<evidence type="ECO:0000256" key="6">
    <source>
        <dbReference type="ARBA" id="ARBA00023136"/>
    </source>
</evidence>
<organism evidence="8">
    <name type="scientific">Sulfurihydrogenibium azorense</name>
    <dbReference type="NCBI Taxonomy" id="309806"/>
    <lineage>
        <taxon>Bacteria</taxon>
        <taxon>Pseudomonadati</taxon>
        <taxon>Aquificota</taxon>
        <taxon>Aquificia</taxon>
        <taxon>Aquificales</taxon>
        <taxon>Hydrogenothermaceae</taxon>
        <taxon>Sulfurihydrogenibium</taxon>
    </lineage>
</organism>
<comment type="subcellular location">
    <subcellularLocation>
        <location evidence="1">Cell membrane</location>
        <topology evidence="1">Multi-pass membrane protein</topology>
    </subcellularLocation>
</comment>
<feature type="transmembrane region" description="Helical" evidence="7">
    <location>
        <begin position="160"/>
        <end position="182"/>
    </location>
</feature>
<feature type="transmembrane region" description="Helical" evidence="7">
    <location>
        <begin position="237"/>
        <end position="257"/>
    </location>
</feature>
<protein>
    <submittedName>
        <fullName evidence="8">Polysulfide reductase</fullName>
    </submittedName>
</protein>
<dbReference type="PANTHER" id="PTHR34856:SF2">
    <property type="entry name" value="PROTEIN NRFD"/>
    <property type="match status" value="1"/>
</dbReference>
<dbReference type="Gene3D" id="1.20.1630.10">
    <property type="entry name" value="Formate dehydrogenase/DMSO reductase domain"/>
    <property type="match status" value="1"/>
</dbReference>
<feature type="transmembrane region" description="Helical" evidence="7">
    <location>
        <begin position="25"/>
        <end position="43"/>
    </location>
</feature>
<comment type="similarity">
    <text evidence="2">Belongs to the NrfD family.</text>
</comment>
<name>A0A831YDX2_9AQUI</name>
<proteinExistence type="inferred from homology"/>
<keyword evidence="5 7" id="KW-1133">Transmembrane helix</keyword>
<sequence length="293" mass="33082">MLGAEVTFDVALPKVVWGWLVSTNMWAKSIATGTFLLGVYFIKKYPEKDAFFRKWIPILGLIFIGITLLVTVLDLHHMFRFWKIFVFAHFTSAVTLGAWVVSAFVIVLLIAFWSWVTGNKKLFDKVMLPGFIIAFFSTIYTAGIMGEATAREIWVFPAEMIQMILSATLAGSAAYLLIMTIYKVEMEEVKRELGYILIGSAFLSGMMYVGEIMFARMHSEFSHRVVEILTFGELAPMFWVGIFLTFVIPIVLVGIANEKKKYEYALLGSASALVGLWLVKHSWLLAPQMLPLS</sequence>
<reference evidence="8" key="1">
    <citation type="journal article" date="2020" name="mSystems">
        <title>Genome- and Community-Level Interaction Insights into Carbon Utilization and Element Cycling Functions of Hydrothermarchaeota in Hydrothermal Sediment.</title>
        <authorList>
            <person name="Zhou Z."/>
            <person name="Liu Y."/>
            <person name="Xu W."/>
            <person name="Pan J."/>
            <person name="Luo Z.H."/>
            <person name="Li M."/>
        </authorList>
    </citation>
    <scope>NUCLEOTIDE SEQUENCE [LARGE SCALE GENOMIC DNA]</scope>
    <source>
        <strain evidence="8">SpSt-1257</strain>
    </source>
</reference>
<dbReference type="GO" id="GO:0005886">
    <property type="term" value="C:plasma membrane"/>
    <property type="evidence" value="ECO:0007669"/>
    <property type="project" value="UniProtKB-SubCell"/>
</dbReference>
<keyword evidence="4 7" id="KW-0812">Transmembrane</keyword>
<keyword evidence="6 7" id="KW-0472">Membrane</keyword>
<keyword evidence="3" id="KW-1003">Cell membrane</keyword>
<evidence type="ECO:0000256" key="3">
    <source>
        <dbReference type="ARBA" id="ARBA00022475"/>
    </source>
</evidence>
<dbReference type="InterPro" id="IPR052049">
    <property type="entry name" value="Electron_transfer_protein"/>
</dbReference>
<accession>A0A831YDX2</accession>
<gene>
    <name evidence="8" type="ORF">ENO34_02585</name>
</gene>
<feature type="transmembrane region" description="Helical" evidence="7">
    <location>
        <begin position="55"/>
        <end position="73"/>
    </location>
</feature>
<evidence type="ECO:0000256" key="2">
    <source>
        <dbReference type="ARBA" id="ARBA00008929"/>
    </source>
</evidence>
<dbReference type="Proteomes" id="UP000885621">
    <property type="component" value="Unassembled WGS sequence"/>
</dbReference>
<dbReference type="AlphaFoldDB" id="A0A831YDX2"/>
<dbReference type="InterPro" id="IPR005614">
    <property type="entry name" value="NrfD-like"/>
</dbReference>
<feature type="transmembrane region" description="Helical" evidence="7">
    <location>
        <begin position="264"/>
        <end position="286"/>
    </location>
</feature>
<comment type="caution">
    <text evidence="8">The sequence shown here is derived from an EMBL/GenBank/DDBJ whole genome shotgun (WGS) entry which is preliminary data.</text>
</comment>
<evidence type="ECO:0000256" key="5">
    <source>
        <dbReference type="ARBA" id="ARBA00022989"/>
    </source>
</evidence>
<dbReference type="Pfam" id="PF03916">
    <property type="entry name" value="NrfD"/>
    <property type="match status" value="1"/>
</dbReference>
<feature type="transmembrane region" description="Helical" evidence="7">
    <location>
        <begin position="194"/>
        <end position="217"/>
    </location>
</feature>
<evidence type="ECO:0000256" key="4">
    <source>
        <dbReference type="ARBA" id="ARBA00022692"/>
    </source>
</evidence>
<dbReference type="PANTHER" id="PTHR34856">
    <property type="entry name" value="PROTEIN NRFD"/>
    <property type="match status" value="1"/>
</dbReference>
<dbReference type="EMBL" id="DSFC01000148">
    <property type="protein sequence ID" value="HEV09269.1"/>
    <property type="molecule type" value="Genomic_DNA"/>
</dbReference>
<evidence type="ECO:0000256" key="1">
    <source>
        <dbReference type="ARBA" id="ARBA00004651"/>
    </source>
</evidence>
<feature type="transmembrane region" description="Helical" evidence="7">
    <location>
        <begin position="93"/>
        <end position="116"/>
    </location>
</feature>